<evidence type="ECO:0000313" key="2">
    <source>
        <dbReference type="EMBL" id="PLW25668.1"/>
    </source>
</evidence>
<gene>
    <name evidence="3" type="ORF">PCANC_21470</name>
    <name evidence="2" type="ORF">PCASD_25332</name>
</gene>
<name>A0A2N5TJS3_9BASI</name>
<organism evidence="2 5">
    <name type="scientific">Puccinia coronata f. sp. avenae</name>
    <dbReference type="NCBI Taxonomy" id="200324"/>
    <lineage>
        <taxon>Eukaryota</taxon>
        <taxon>Fungi</taxon>
        <taxon>Dikarya</taxon>
        <taxon>Basidiomycota</taxon>
        <taxon>Pucciniomycotina</taxon>
        <taxon>Pucciniomycetes</taxon>
        <taxon>Pucciniales</taxon>
        <taxon>Pucciniaceae</taxon>
        <taxon>Puccinia</taxon>
    </lineage>
</organism>
<feature type="region of interest" description="Disordered" evidence="1">
    <location>
        <begin position="45"/>
        <end position="89"/>
    </location>
</feature>
<evidence type="ECO:0000313" key="4">
    <source>
        <dbReference type="Proteomes" id="UP000235388"/>
    </source>
</evidence>
<accession>A0A2N5TJS3</accession>
<dbReference type="Proteomes" id="UP000235388">
    <property type="component" value="Unassembled WGS sequence"/>
</dbReference>
<dbReference type="Proteomes" id="UP000235392">
    <property type="component" value="Unassembled WGS sequence"/>
</dbReference>
<protein>
    <submittedName>
        <fullName evidence="2">Uncharacterized protein</fullName>
    </submittedName>
</protein>
<evidence type="ECO:0000313" key="3">
    <source>
        <dbReference type="EMBL" id="PLW31110.1"/>
    </source>
</evidence>
<dbReference type="AlphaFoldDB" id="A0A2N5TJS3"/>
<keyword evidence="4" id="KW-1185">Reference proteome</keyword>
<dbReference type="EMBL" id="PGCI01000519">
    <property type="protein sequence ID" value="PLW25668.1"/>
    <property type="molecule type" value="Genomic_DNA"/>
</dbReference>
<sequence>MPTPSKVTVAWTIPVRWDVGRITQAALTRAQPSLFLESQSRSLSHRDGRQLCPGHGVWATPRLRGPTYQDGDSGTLGRSRRSAQCHRGV</sequence>
<reference evidence="4 5" key="1">
    <citation type="submission" date="2017-11" db="EMBL/GenBank/DDBJ databases">
        <title>De novo assembly and phasing of dikaryotic genomes from two isolates of Puccinia coronata f. sp. avenae, the causal agent of oat crown rust.</title>
        <authorList>
            <person name="Miller M.E."/>
            <person name="Zhang Y."/>
            <person name="Omidvar V."/>
            <person name="Sperschneider J."/>
            <person name="Schwessinger B."/>
            <person name="Raley C."/>
            <person name="Palmer J.M."/>
            <person name="Garnica D."/>
            <person name="Upadhyaya N."/>
            <person name="Rathjen J."/>
            <person name="Taylor J.M."/>
            <person name="Park R.F."/>
            <person name="Dodds P.N."/>
            <person name="Hirsch C.D."/>
            <person name="Kianian S.F."/>
            <person name="Figueroa M."/>
        </authorList>
    </citation>
    <scope>NUCLEOTIDE SEQUENCE [LARGE SCALE GENOMIC DNA]</scope>
    <source>
        <strain evidence="3">12NC29</strain>
        <strain evidence="2">12SD80</strain>
    </source>
</reference>
<evidence type="ECO:0000256" key="1">
    <source>
        <dbReference type="SAM" id="MobiDB-lite"/>
    </source>
</evidence>
<comment type="caution">
    <text evidence="2">The sequence shown here is derived from an EMBL/GenBank/DDBJ whole genome shotgun (WGS) entry which is preliminary data.</text>
</comment>
<proteinExistence type="predicted"/>
<feature type="compositionally biased region" description="Basic residues" evidence="1">
    <location>
        <begin position="78"/>
        <end position="89"/>
    </location>
</feature>
<evidence type="ECO:0000313" key="5">
    <source>
        <dbReference type="Proteomes" id="UP000235392"/>
    </source>
</evidence>
<dbReference type="EMBL" id="PGCJ01000357">
    <property type="protein sequence ID" value="PLW31110.1"/>
    <property type="molecule type" value="Genomic_DNA"/>
</dbReference>